<keyword evidence="4" id="KW-1185">Reference proteome</keyword>
<dbReference type="EMBL" id="CAJNIZ010048081">
    <property type="protein sequence ID" value="CAE7781561.1"/>
    <property type="molecule type" value="Genomic_DNA"/>
</dbReference>
<evidence type="ECO:0000256" key="1">
    <source>
        <dbReference type="SAM" id="MobiDB-lite"/>
    </source>
</evidence>
<accession>A0A812YIC6</accession>
<dbReference type="PANTHER" id="PTHR11106:SF27">
    <property type="entry name" value="MACRO DOMAIN-CONTAINING PROTEIN"/>
    <property type="match status" value="1"/>
</dbReference>
<dbReference type="Proteomes" id="UP000649617">
    <property type="component" value="Unassembled WGS sequence"/>
</dbReference>
<feature type="compositionally biased region" description="Basic and acidic residues" evidence="1">
    <location>
        <begin position="355"/>
        <end position="366"/>
    </location>
</feature>
<protein>
    <recommendedName>
        <fullName evidence="2">Macro domain-containing protein</fullName>
    </recommendedName>
</protein>
<feature type="region of interest" description="Disordered" evidence="1">
    <location>
        <begin position="353"/>
        <end position="375"/>
    </location>
</feature>
<dbReference type="InterPro" id="IPR043472">
    <property type="entry name" value="Macro_dom-like"/>
</dbReference>
<name>A0A812YIC6_SYMPI</name>
<gene>
    <name evidence="3" type="ORF">SPIL2461_LOCUS23236</name>
</gene>
<dbReference type="PANTHER" id="PTHR11106">
    <property type="entry name" value="GANGLIOSIDE INDUCED DIFFERENTIATION ASSOCIATED PROTEIN 2-RELATED"/>
    <property type="match status" value="1"/>
</dbReference>
<evidence type="ECO:0000313" key="4">
    <source>
        <dbReference type="Proteomes" id="UP000649617"/>
    </source>
</evidence>
<dbReference type="InterPro" id="IPR002589">
    <property type="entry name" value="Macro_dom"/>
</dbReference>
<dbReference type="Pfam" id="PF01661">
    <property type="entry name" value="Macro"/>
    <property type="match status" value="1"/>
</dbReference>
<feature type="domain" description="Macro" evidence="2">
    <location>
        <begin position="20"/>
        <end position="250"/>
    </location>
</feature>
<comment type="caution">
    <text evidence="3">The sequence shown here is derived from an EMBL/GenBank/DDBJ whole genome shotgun (WGS) entry which is preliminary data.</text>
</comment>
<evidence type="ECO:0000259" key="2">
    <source>
        <dbReference type="PROSITE" id="PS51154"/>
    </source>
</evidence>
<proteinExistence type="predicted"/>
<organism evidence="3 4">
    <name type="scientific">Symbiodinium pilosum</name>
    <name type="common">Dinoflagellate</name>
    <dbReference type="NCBI Taxonomy" id="2952"/>
    <lineage>
        <taxon>Eukaryota</taxon>
        <taxon>Sar</taxon>
        <taxon>Alveolata</taxon>
        <taxon>Dinophyceae</taxon>
        <taxon>Suessiales</taxon>
        <taxon>Symbiodiniaceae</taxon>
        <taxon>Symbiodinium</taxon>
    </lineage>
</organism>
<dbReference type="Gene3D" id="3.40.220.10">
    <property type="entry name" value="Leucine Aminopeptidase, subunit E, domain 1"/>
    <property type="match status" value="1"/>
</dbReference>
<dbReference type="SUPFAM" id="SSF52949">
    <property type="entry name" value="Macro domain-like"/>
    <property type="match status" value="1"/>
</dbReference>
<dbReference type="OrthoDB" id="426234at2759"/>
<dbReference type="AlphaFoldDB" id="A0A812YIC6"/>
<evidence type="ECO:0000313" key="3">
    <source>
        <dbReference type="EMBL" id="CAE7781561.1"/>
    </source>
</evidence>
<dbReference type="PROSITE" id="PS51154">
    <property type="entry name" value="MACRO"/>
    <property type="match status" value="1"/>
</dbReference>
<reference evidence="3" key="1">
    <citation type="submission" date="2021-02" db="EMBL/GenBank/DDBJ databases">
        <authorList>
            <person name="Dougan E. K."/>
            <person name="Rhodes N."/>
            <person name="Thang M."/>
            <person name="Chan C."/>
        </authorList>
    </citation>
    <scope>NUCLEOTIDE SEQUENCE</scope>
</reference>
<sequence>MWPIGSRLGSRLVQSARGSTSFSLHGAVSSAKVQVQAGDLVSDGGHCDLIVNSANETLEGPLFPYFPIGAECESGDVYYQDEVVDGRIHKAAGPALGRLCRRLPELPPDDDPNAPFPSPYTQRCEIGGARLTEVPEGSELARRCKYVAHAVVPMWAGDLDLQEQNRRINLLRQAYSAVFSAAQSASTPVRRICSPLLGAGAKQFPVDLAARCAREAVLLELQNPMLMDLEVITFIDIRVHCVDLLVQEQSWFKQDFAELEDALGEGVWEVEGDNLYFEAKDASSGAVVASEGGVGSIAELVHQLNKGLGCQATNLTMALICEAIDVDSDGTFTVGLAFDEDFEETALLAVTLRRPRPEPKLPREPGDPPEDPEMPRPIVLQVNGQVACEDVGELPVKIELDVQLCWDEKRTAVLRHRLLPVDRSEMTIDSIDSLDIEAKATSTGFYTTDANFDVAKAVFLRATGTVQIRLLSLQCGPLNAS</sequence>